<proteinExistence type="predicted"/>
<comment type="caution">
    <text evidence="1">The sequence shown here is derived from an EMBL/GenBank/DDBJ whole genome shotgun (WGS) entry which is preliminary data.</text>
</comment>
<reference evidence="1" key="1">
    <citation type="submission" date="2021-06" db="EMBL/GenBank/DDBJ databases">
        <authorList>
            <person name="Hodson N. C."/>
            <person name="Mongue J. A."/>
            <person name="Jaron S. K."/>
        </authorList>
    </citation>
    <scope>NUCLEOTIDE SEQUENCE</scope>
</reference>
<keyword evidence="2" id="KW-1185">Reference proteome</keyword>
<organism evidence="1 2">
    <name type="scientific">Allacma fusca</name>
    <dbReference type="NCBI Taxonomy" id="39272"/>
    <lineage>
        <taxon>Eukaryota</taxon>
        <taxon>Metazoa</taxon>
        <taxon>Ecdysozoa</taxon>
        <taxon>Arthropoda</taxon>
        <taxon>Hexapoda</taxon>
        <taxon>Collembola</taxon>
        <taxon>Symphypleona</taxon>
        <taxon>Sminthuridae</taxon>
        <taxon>Allacma</taxon>
    </lineage>
</organism>
<dbReference type="Proteomes" id="UP000708208">
    <property type="component" value="Unassembled WGS sequence"/>
</dbReference>
<accession>A0A8J2JWR5</accession>
<evidence type="ECO:0000313" key="2">
    <source>
        <dbReference type="Proteomes" id="UP000708208"/>
    </source>
</evidence>
<evidence type="ECO:0000313" key="1">
    <source>
        <dbReference type="EMBL" id="CAG7726764.1"/>
    </source>
</evidence>
<gene>
    <name evidence="1" type="ORF">AFUS01_LOCUS15654</name>
</gene>
<name>A0A8J2JWR5_9HEXA</name>
<protein>
    <submittedName>
        <fullName evidence="1">Uncharacterized protein</fullName>
    </submittedName>
</protein>
<dbReference type="EMBL" id="CAJVCH010139709">
    <property type="protein sequence ID" value="CAG7726764.1"/>
    <property type="molecule type" value="Genomic_DNA"/>
</dbReference>
<dbReference type="AlphaFoldDB" id="A0A8J2JWR5"/>
<sequence>MCDFEEQIRRIIDVLTIALRCSQSSRNQSDYRVGIENALGNLNLSALLEIGIAKPTHRSVLTSQRGILRIMAPLTNNFSTTDSTPVSTSVLQAFNGTDSTGSFPTMSTPSVSTTTPMPMLKLHRLELIKIGKQTY</sequence>